<dbReference type="AlphaFoldDB" id="E8ZHD2"/>
<dbReference type="EMBL" id="FR773153">
    <property type="protein sequence ID" value="CBY92553.1"/>
    <property type="molecule type" value="Genomic_DNA"/>
</dbReference>
<dbReference type="KEGG" id="mha:HF1_05450"/>
<keyword evidence="2" id="KW-1185">Reference proteome</keyword>
<dbReference type="Proteomes" id="UP000008637">
    <property type="component" value="Chromosome"/>
</dbReference>
<evidence type="ECO:0000313" key="1">
    <source>
        <dbReference type="EMBL" id="CBY92553.1"/>
    </source>
</evidence>
<name>E8ZHD2_MYCHL</name>
<protein>
    <submittedName>
        <fullName evidence="1">Uncharacterized protein</fullName>
    </submittedName>
</protein>
<accession>E8ZHD2</accession>
<reference evidence="1 2" key="1">
    <citation type="journal article" date="2011" name="J. Bacteriol.">
        <title>Complete genome sequence of Mycoplasma haemofelis, a hemotropic mycoplasma.</title>
        <authorList>
            <person name="Barker E.N."/>
            <person name="Helps C.R."/>
            <person name="Peters I.R."/>
            <person name="Darby A.C."/>
            <person name="Radford A.D."/>
            <person name="Tasker S."/>
        </authorList>
    </citation>
    <scope>NUCLEOTIDE SEQUENCE [LARGE SCALE GENOMIC DNA]</scope>
    <source>
        <strain evidence="1 2">Langford 1</strain>
    </source>
</reference>
<sequence length="210" mass="23261">MSKLAFSAAGVAGASAAGIGGFMLLKDRESPEITFEQRYKNALLTSDSNLWGSKLTALKAGTATHSKLAEAAQKGKENNKDAEATQLLKEGCFLIYKEPIKDSKYLEDFKKYCSKTNKDAGTGNWNSDQKSDTSWNSSLDALKSHDAQQYGKLDDKLSALKTELSTKNTPYDDTTRDKLKGWCEEVQAHIFEGSESKEFKQQEKYCRKAS</sequence>
<evidence type="ECO:0000313" key="2">
    <source>
        <dbReference type="Proteomes" id="UP000008637"/>
    </source>
</evidence>
<gene>
    <name evidence="1" type="ordered locus">HF1_05450</name>
</gene>
<dbReference type="HOGENOM" id="CLU_096783_0_0_14"/>
<dbReference type="OrthoDB" id="9831664at2"/>
<organism evidence="1 2">
    <name type="scientific">Mycoplasma haemofelis (strain Langford 1)</name>
    <name type="common">Haemobartonella felis</name>
    <dbReference type="NCBI Taxonomy" id="941640"/>
    <lineage>
        <taxon>Bacteria</taxon>
        <taxon>Bacillati</taxon>
        <taxon>Mycoplasmatota</taxon>
        <taxon>Mollicutes</taxon>
        <taxon>Mycoplasmataceae</taxon>
        <taxon>Mycoplasma</taxon>
    </lineage>
</organism>
<proteinExistence type="predicted"/>